<keyword evidence="4" id="KW-0862">Zinc</keyword>
<dbReference type="GO" id="GO:0005737">
    <property type="term" value="C:cytoplasm"/>
    <property type="evidence" value="ECO:0007669"/>
    <property type="project" value="TreeGrafter"/>
</dbReference>
<dbReference type="UniPathway" id="UPA00392"/>
<comment type="function">
    <text evidence="4">Catalyzes the base-exchange of a guanine (G) residue with the queuine precursor 7-aminomethyl-7-deazaguanine (PreQ1) at position 34 (anticodon wobble position) in tRNAs with GU(N) anticodons (tRNA-Asp, -Asn, -His and -Tyr). Catalysis occurs through a double-displacement mechanism. The nucleophile active site attacks the C1' of nucleotide 34 to detach the guanine base from the RNA, forming a covalent enzyme-RNA intermediate. The proton acceptor active site deprotonates the incoming PreQ1, allowing a nucleophilic attack on the C1' of the ribose to form the product. After dissociation, two additional enzymatic reactions on the tRNA convert PreQ1 to queuine (Q), resulting in the hypermodified nucleoside queuosine (7-(((4,5-cis-dihydroxy-2-cyclopenten-1-yl)amino)methyl)-7-deazaguanosine).</text>
</comment>
<dbReference type="InterPro" id="IPR002616">
    <property type="entry name" value="tRNA_ribo_trans-like"/>
</dbReference>
<keyword evidence="3 4" id="KW-0819">tRNA processing</keyword>
<name>A0A1V4QIH5_UNCW3</name>
<comment type="cofactor">
    <cofactor evidence="4">
        <name>Zn(2+)</name>
        <dbReference type="ChEBI" id="CHEBI:29105"/>
    </cofactor>
    <text evidence="4">Binds 1 zinc ion per subunit.</text>
</comment>
<dbReference type="HAMAP" id="MF_00168">
    <property type="entry name" value="Q_tRNA_Tgt"/>
    <property type="match status" value="1"/>
</dbReference>
<dbReference type="SUPFAM" id="SSF51713">
    <property type="entry name" value="tRNA-guanine transglycosylase"/>
    <property type="match status" value="1"/>
</dbReference>
<dbReference type="GO" id="GO:0046872">
    <property type="term" value="F:metal ion binding"/>
    <property type="evidence" value="ECO:0007669"/>
    <property type="project" value="UniProtKB-KW"/>
</dbReference>
<dbReference type="InterPro" id="IPR036511">
    <property type="entry name" value="TGT-like_sf"/>
</dbReference>
<comment type="caution">
    <text evidence="4">Lacks conserved residue(s) required for the propagation of feature annotation.</text>
</comment>
<comment type="similarity">
    <text evidence="4">Belongs to the queuine tRNA-ribosyltransferase family.</text>
</comment>
<feature type="binding site" evidence="4">
    <location>
        <position position="146"/>
    </location>
    <ligand>
        <name>substrate</name>
    </ligand>
</feature>
<dbReference type="GO" id="GO:0008479">
    <property type="term" value="F:tRNA-guanosine(34) queuine transglycosylase activity"/>
    <property type="evidence" value="ECO:0007669"/>
    <property type="project" value="UniProtKB-UniRule"/>
</dbReference>
<accession>A0A1V4QIH5</accession>
<gene>
    <name evidence="4" type="primary">tgt</name>
    <name evidence="6" type="ORF">BXT86_00785</name>
</gene>
<evidence type="ECO:0000259" key="5">
    <source>
        <dbReference type="Pfam" id="PF01702"/>
    </source>
</evidence>
<dbReference type="GO" id="GO:0008616">
    <property type="term" value="P:tRNA queuosine(34) biosynthetic process"/>
    <property type="evidence" value="ECO:0007669"/>
    <property type="project" value="UniProtKB-UniRule"/>
</dbReference>
<dbReference type="PANTHER" id="PTHR46499">
    <property type="entry name" value="QUEUINE TRNA-RIBOSYLTRANSFERASE"/>
    <property type="match status" value="1"/>
</dbReference>
<feature type="domain" description="tRNA-guanine(15) transglycosylase-like" evidence="5">
    <location>
        <begin position="13"/>
        <end position="362"/>
    </location>
</feature>
<feature type="binding site" evidence="4">
    <location>
        <position position="186"/>
    </location>
    <ligand>
        <name>substrate</name>
    </ligand>
</feature>
<feature type="binding site" evidence="4">
    <location>
        <position position="303"/>
    </location>
    <ligand>
        <name>Zn(2+)</name>
        <dbReference type="ChEBI" id="CHEBI:29105"/>
    </ligand>
</feature>
<feature type="binding site" evidence="4">
    <location>
        <position position="332"/>
    </location>
    <ligand>
        <name>Zn(2+)</name>
        <dbReference type="ChEBI" id="CHEBI:29105"/>
    </ligand>
</feature>
<dbReference type="AlphaFoldDB" id="A0A1V4QIH5"/>
<keyword evidence="2 4" id="KW-0808">Transferase</keyword>
<comment type="caution">
    <text evidence="6">The sequence shown here is derived from an EMBL/GenBank/DDBJ whole genome shotgun (WGS) entry which is preliminary data.</text>
</comment>
<keyword evidence="4" id="KW-0671">Queuosine biosynthesis</keyword>
<comment type="pathway">
    <text evidence="4">tRNA modification; tRNA-queuosine biosynthesis.</text>
</comment>
<evidence type="ECO:0000256" key="1">
    <source>
        <dbReference type="ARBA" id="ARBA00022676"/>
    </source>
</evidence>
<dbReference type="InterPro" id="IPR004803">
    <property type="entry name" value="TGT"/>
</dbReference>
<evidence type="ECO:0000256" key="2">
    <source>
        <dbReference type="ARBA" id="ARBA00022679"/>
    </source>
</evidence>
<dbReference type="Proteomes" id="UP000191663">
    <property type="component" value="Unassembled WGS sequence"/>
</dbReference>
<dbReference type="EC" id="2.4.2.29" evidence="4"/>
<dbReference type="InterPro" id="IPR050076">
    <property type="entry name" value="ArchSynthase1/Queuine_TRR"/>
</dbReference>
<feature type="binding site" evidence="4">
    <location>
        <position position="301"/>
    </location>
    <ligand>
        <name>Zn(2+)</name>
        <dbReference type="ChEBI" id="CHEBI:29105"/>
    </ligand>
</feature>
<evidence type="ECO:0000313" key="7">
    <source>
        <dbReference type="Proteomes" id="UP000191663"/>
    </source>
</evidence>
<feature type="binding site" evidence="4">
    <location>
        <position position="306"/>
    </location>
    <ligand>
        <name>Zn(2+)</name>
        <dbReference type="ChEBI" id="CHEBI:29105"/>
    </ligand>
</feature>
<feature type="binding site" evidence="4">
    <location>
        <position position="213"/>
    </location>
    <ligand>
        <name>substrate</name>
    </ligand>
</feature>
<sequence>MISFKILKKDRDTQARCGLLKTKHFNVTTPNFMPVATQGTVKTISPKELKNLGVEIIVCNTYHLMLRPGSKLIKELGGLHKFMAWDRAILTDSGGFQAYSLSSLKKVSDEGIEFTSHLDGSRHLLNPRTVLQIQEELIPDIAMCLDVFTPYPAPFLEARIAVERTVKWAQELHTVKKKVPLFGIIQGATYKTLRKECTQRLVELNFSGYGIGGLMIGEPSSLTLEMVQEVNSIIPQGKVRYLMGCGYPEDIVDAVALGVDLFDCVLPTRNGRTGMAFTSSGKLIIKASKYARDQRPLDENCRCYTCRNFSRAYLRHLFNAGEVLAGRLVSYHNIHFYIKLMKQIQKSIKKGTFSRFTRRIKKTFNFREHISITNP</sequence>
<dbReference type="PANTHER" id="PTHR46499:SF1">
    <property type="entry name" value="QUEUINE TRNA-RIBOSYLTRANSFERASE"/>
    <property type="match status" value="1"/>
</dbReference>
<feature type="active site" description="Proton acceptor" evidence="4">
    <location>
        <position position="92"/>
    </location>
</feature>
<feature type="binding site" evidence="4">
    <location>
        <begin position="92"/>
        <end position="96"/>
    </location>
    <ligand>
        <name>substrate</name>
    </ligand>
</feature>
<feature type="active site" description="Nucleophile" evidence="4">
    <location>
        <position position="263"/>
    </location>
</feature>
<dbReference type="Pfam" id="PF01702">
    <property type="entry name" value="TGT"/>
    <property type="match status" value="1"/>
</dbReference>
<protein>
    <recommendedName>
        <fullName evidence="4">Queuine tRNA-ribosyltransferase</fullName>
        <ecNumber evidence="4">2.4.2.29</ecNumber>
    </recommendedName>
    <alternativeName>
        <fullName evidence="4">Guanine insertion enzyme</fullName>
    </alternativeName>
    <alternativeName>
        <fullName evidence="4">tRNA-guanine transglycosylase</fullName>
    </alternativeName>
</protein>
<comment type="subunit">
    <text evidence="4">Homodimer. Within each dimer, one monomer is responsible for RNA recognition and catalysis, while the other monomer binds to the replacement base PreQ1.</text>
</comment>
<reference evidence="7" key="1">
    <citation type="submission" date="2017-01" db="EMBL/GenBank/DDBJ databases">
        <title>Novel pathways for hydrocarbon cycling and metabolic interdependencies in hydrothermal sediment communities.</title>
        <authorList>
            <person name="Dombrowski N."/>
            <person name="Seitz K."/>
            <person name="Teske A."/>
            <person name="Baker B."/>
        </authorList>
    </citation>
    <scope>NUCLEOTIDE SEQUENCE [LARGE SCALE GENOMIC DNA]</scope>
</reference>
<comment type="catalytic activity">
    <reaction evidence="4">
        <text>7-aminomethyl-7-carbaguanine + guanosine(34) in tRNA = 7-aminomethyl-7-carbaguanosine(34) in tRNA + guanine</text>
        <dbReference type="Rhea" id="RHEA:24104"/>
        <dbReference type="Rhea" id="RHEA-COMP:10341"/>
        <dbReference type="Rhea" id="RHEA-COMP:10342"/>
        <dbReference type="ChEBI" id="CHEBI:16235"/>
        <dbReference type="ChEBI" id="CHEBI:58703"/>
        <dbReference type="ChEBI" id="CHEBI:74269"/>
        <dbReference type="ChEBI" id="CHEBI:82833"/>
        <dbReference type="EC" id="2.4.2.29"/>
    </reaction>
</comment>
<dbReference type="Gene3D" id="3.20.20.105">
    <property type="entry name" value="Queuine tRNA-ribosyltransferase-like"/>
    <property type="match status" value="1"/>
</dbReference>
<keyword evidence="1 4" id="KW-0328">Glycosyltransferase</keyword>
<evidence type="ECO:0000256" key="4">
    <source>
        <dbReference type="HAMAP-Rule" id="MF_00168"/>
    </source>
</evidence>
<organism evidence="6 7">
    <name type="scientific">candidate division WOR-3 bacterium 4484_100</name>
    <dbReference type="NCBI Taxonomy" id="1936077"/>
    <lineage>
        <taxon>Bacteria</taxon>
        <taxon>Bacteria division WOR-3</taxon>
    </lineage>
</organism>
<proteinExistence type="inferred from homology"/>
<dbReference type="NCBIfam" id="TIGR00449">
    <property type="entry name" value="tgt_general"/>
    <property type="match status" value="1"/>
</dbReference>
<dbReference type="EMBL" id="MUKB01000010">
    <property type="protein sequence ID" value="OPX18526.1"/>
    <property type="molecule type" value="Genomic_DNA"/>
</dbReference>
<dbReference type="NCBIfam" id="TIGR00430">
    <property type="entry name" value="Q_tRNA_tgt"/>
    <property type="match status" value="1"/>
</dbReference>
<evidence type="ECO:0000256" key="3">
    <source>
        <dbReference type="ARBA" id="ARBA00022694"/>
    </source>
</evidence>
<evidence type="ECO:0000313" key="6">
    <source>
        <dbReference type="EMBL" id="OPX18526.1"/>
    </source>
</evidence>
<keyword evidence="4" id="KW-0479">Metal-binding</keyword>
<feature type="region of interest" description="RNA binding; important for wobble base 34 recognition" evidence="4">
    <location>
        <begin position="268"/>
        <end position="272"/>
    </location>
</feature>